<feature type="coiled-coil region" evidence="1">
    <location>
        <begin position="104"/>
        <end position="131"/>
    </location>
</feature>
<name>A0A2M6IUY5_9BACT</name>
<evidence type="ECO:0000313" key="3">
    <source>
        <dbReference type="EMBL" id="PIQ73736.1"/>
    </source>
</evidence>
<keyword evidence="2" id="KW-0812">Transmembrane</keyword>
<evidence type="ECO:0000256" key="1">
    <source>
        <dbReference type="SAM" id="Coils"/>
    </source>
</evidence>
<feature type="transmembrane region" description="Helical" evidence="2">
    <location>
        <begin position="9"/>
        <end position="32"/>
    </location>
</feature>
<sequence length="199" mass="22703">MKSLLSKKLIIPILLFGIIDVFLLAVLIYFSFKTFGVQTEYVSSLANIESIKSSVLLIKNNKKLLNKELKVYIDLLDNLIPDTESYFRVIDALEQLEKAHNVNVESYSINLQQTTEEKMSLELAIQGSKEDIESLIGSYQFISGRLITNDALNINLKESNSISFPISLYHKKYENVESEETVIISKEDIDFLDQILSEQ</sequence>
<keyword evidence="2" id="KW-0472">Membrane</keyword>
<dbReference type="Proteomes" id="UP000231056">
    <property type="component" value="Unassembled WGS sequence"/>
</dbReference>
<gene>
    <name evidence="3" type="ORF">COV58_00845</name>
</gene>
<organism evidence="3 4">
    <name type="scientific">Candidatus Roizmanbacteria bacterium CG11_big_fil_rev_8_21_14_0_20_36_8</name>
    <dbReference type="NCBI Taxonomy" id="1974856"/>
    <lineage>
        <taxon>Bacteria</taxon>
        <taxon>Candidatus Roizmaniibacteriota</taxon>
    </lineage>
</organism>
<dbReference type="AlphaFoldDB" id="A0A2M6IUY5"/>
<accession>A0A2M6IUY5</accession>
<protein>
    <submittedName>
        <fullName evidence="3">Uncharacterized protein</fullName>
    </submittedName>
</protein>
<comment type="caution">
    <text evidence="3">The sequence shown here is derived from an EMBL/GenBank/DDBJ whole genome shotgun (WGS) entry which is preliminary data.</text>
</comment>
<dbReference type="EMBL" id="PCVM01000017">
    <property type="protein sequence ID" value="PIQ73736.1"/>
    <property type="molecule type" value="Genomic_DNA"/>
</dbReference>
<evidence type="ECO:0000256" key="2">
    <source>
        <dbReference type="SAM" id="Phobius"/>
    </source>
</evidence>
<keyword evidence="2" id="KW-1133">Transmembrane helix</keyword>
<evidence type="ECO:0000313" key="4">
    <source>
        <dbReference type="Proteomes" id="UP000231056"/>
    </source>
</evidence>
<keyword evidence="1" id="KW-0175">Coiled coil</keyword>
<proteinExistence type="predicted"/>
<reference evidence="3 4" key="1">
    <citation type="submission" date="2017-09" db="EMBL/GenBank/DDBJ databases">
        <title>Depth-based differentiation of microbial function through sediment-hosted aquifers and enrichment of novel symbionts in the deep terrestrial subsurface.</title>
        <authorList>
            <person name="Probst A.J."/>
            <person name="Ladd B."/>
            <person name="Jarett J.K."/>
            <person name="Geller-Mcgrath D.E."/>
            <person name="Sieber C.M."/>
            <person name="Emerson J.B."/>
            <person name="Anantharaman K."/>
            <person name="Thomas B.C."/>
            <person name="Malmstrom R."/>
            <person name="Stieglmeier M."/>
            <person name="Klingl A."/>
            <person name="Woyke T."/>
            <person name="Ryan C.M."/>
            <person name="Banfield J.F."/>
        </authorList>
    </citation>
    <scope>NUCLEOTIDE SEQUENCE [LARGE SCALE GENOMIC DNA]</scope>
    <source>
        <strain evidence="3">CG11_big_fil_rev_8_21_14_0_20_36_8</strain>
    </source>
</reference>